<dbReference type="GO" id="GO:0140359">
    <property type="term" value="F:ABC-type transporter activity"/>
    <property type="evidence" value="ECO:0007669"/>
    <property type="project" value="InterPro"/>
</dbReference>
<evidence type="ECO:0000256" key="6">
    <source>
        <dbReference type="ARBA" id="ARBA00022840"/>
    </source>
</evidence>
<feature type="transmembrane region" description="Helical" evidence="9">
    <location>
        <begin position="222"/>
        <end position="255"/>
    </location>
</feature>
<keyword evidence="2" id="KW-0813">Transport</keyword>
<feature type="transmembrane region" description="Helical" evidence="9">
    <location>
        <begin position="80"/>
        <end position="102"/>
    </location>
</feature>
<feature type="domain" description="ABC transmembrane type-1" evidence="10">
    <location>
        <begin position="94"/>
        <end position="376"/>
    </location>
</feature>
<dbReference type="InterPro" id="IPR036640">
    <property type="entry name" value="ABC1_TM_sf"/>
</dbReference>
<evidence type="ECO:0000259" key="10">
    <source>
        <dbReference type="PROSITE" id="PS50929"/>
    </source>
</evidence>
<protein>
    <submittedName>
        <fullName evidence="11">ATP-binding Cassette (ABC) Superfamily</fullName>
    </submittedName>
</protein>
<keyword evidence="8 9" id="KW-0472">Membrane</keyword>
<comment type="caution">
    <text evidence="11">The sequence shown here is derived from an EMBL/GenBank/DDBJ whole genome shotgun (WGS) entry which is preliminary data.</text>
</comment>
<dbReference type="PANTHER" id="PTHR24223:SF443">
    <property type="entry name" value="MULTIDRUG-RESISTANCE LIKE PROTEIN 1, ISOFORM I"/>
    <property type="match status" value="1"/>
</dbReference>
<evidence type="ECO:0000256" key="7">
    <source>
        <dbReference type="ARBA" id="ARBA00022989"/>
    </source>
</evidence>
<evidence type="ECO:0000256" key="3">
    <source>
        <dbReference type="ARBA" id="ARBA00022692"/>
    </source>
</evidence>
<organism evidence="11 12">
    <name type="scientific">Achlya hypogyna</name>
    <name type="common">Oomycete</name>
    <name type="synonym">Protoachlya hypogyna</name>
    <dbReference type="NCBI Taxonomy" id="1202772"/>
    <lineage>
        <taxon>Eukaryota</taxon>
        <taxon>Sar</taxon>
        <taxon>Stramenopiles</taxon>
        <taxon>Oomycota</taxon>
        <taxon>Saprolegniomycetes</taxon>
        <taxon>Saprolegniales</taxon>
        <taxon>Achlyaceae</taxon>
        <taxon>Achlya</taxon>
    </lineage>
</organism>
<sequence>MLQSDTKAQYATFEPVRGGANPIEAAGFFSRFVFGWTKPLLTLGNQRQLAPEDLWRLQDANKVQPLTQHFQSVYERKGRAILSSFFAIYWGRFILIGLLQFLSMVGDLYGPGYVLGEVIAAVEAPTLNATYVLQLVGSLYAVQLANAVLKNHLNYLNDMIGIQFSSSLRSMLFEKALRLDASSKKEKTAGDIANLFSVDTINVMSFATSIHAMWVLPLQIGAVLYLLYTIVGWAIFVGLAAVLVILIFNGCFAALMGTESERFMKLKDDRMKVVNEVFGSIQIIKFNAWEEKFLAKIRQLRSAELGSVKRFMRIILILITFMNCTPILVTIVVFATFTMWMKQALTVAIVFSTLALFKSLQDALIGLPVVLSGMIQSLVSAK</sequence>
<dbReference type="AlphaFoldDB" id="A0A1V9YUU8"/>
<dbReference type="EMBL" id="JNBR01000806">
    <property type="protein sequence ID" value="OQR89498.1"/>
    <property type="molecule type" value="Genomic_DNA"/>
</dbReference>
<dbReference type="GO" id="GO:0016020">
    <property type="term" value="C:membrane"/>
    <property type="evidence" value="ECO:0007669"/>
    <property type="project" value="InterPro"/>
</dbReference>
<dbReference type="PROSITE" id="PS50929">
    <property type="entry name" value="ABC_TM1F"/>
    <property type="match status" value="1"/>
</dbReference>
<dbReference type="SUPFAM" id="SSF90123">
    <property type="entry name" value="ABC transporter transmembrane region"/>
    <property type="match status" value="1"/>
</dbReference>
<keyword evidence="4" id="KW-0677">Repeat</keyword>
<dbReference type="GO" id="GO:0012505">
    <property type="term" value="C:endomembrane system"/>
    <property type="evidence" value="ECO:0007669"/>
    <property type="project" value="UniProtKB-SubCell"/>
</dbReference>
<feature type="transmembrane region" description="Helical" evidence="9">
    <location>
        <begin position="340"/>
        <end position="357"/>
    </location>
</feature>
<keyword evidence="5" id="KW-0547">Nucleotide-binding</keyword>
<reference evidence="11 12" key="1">
    <citation type="journal article" date="2014" name="Genome Biol. Evol.">
        <title>The secreted proteins of Achlya hypogyna and Thraustotheca clavata identify the ancestral oomycete secretome and reveal gene acquisitions by horizontal gene transfer.</title>
        <authorList>
            <person name="Misner I."/>
            <person name="Blouin N."/>
            <person name="Leonard G."/>
            <person name="Richards T.A."/>
            <person name="Lane C.E."/>
        </authorList>
    </citation>
    <scope>NUCLEOTIDE SEQUENCE [LARGE SCALE GENOMIC DNA]</scope>
    <source>
        <strain evidence="11 12">ATCC 48635</strain>
    </source>
</reference>
<evidence type="ECO:0000313" key="12">
    <source>
        <dbReference type="Proteomes" id="UP000243579"/>
    </source>
</evidence>
<dbReference type="Pfam" id="PF00664">
    <property type="entry name" value="ABC_membrane"/>
    <property type="match status" value="1"/>
</dbReference>
<proteinExistence type="predicted"/>
<evidence type="ECO:0000256" key="9">
    <source>
        <dbReference type="SAM" id="Phobius"/>
    </source>
</evidence>
<evidence type="ECO:0000256" key="1">
    <source>
        <dbReference type="ARBA" id="ARBA00004127"/>
    </source>
</evidence>
<dbReference type="Gene3D" id="1.20.1560.10">
    <property type="entry name" value="ABC transporter type 1, transmembrane domain"/>
    <property type="match status" value="1"/>
</dbReference>
<evidence type="ECO:0000256" key="4">
    <source>
        <dbReference type="ARBA" id="ARBA00022737"/>
    </source>
</evidence>
<name>A0A1V9YUU8_ACHHY</name>
<keyword evidence="6 11" id="KW-0067">ATP-binding</keyword>
<dbReference type="OrthoDB" id="74382at2759"/>
<feature type="transmembrane region" description="Helical" evidence="9">
    <location>
        <begin position="311"/>
        <end position="334"/>
    </location>
</feature>
<dbReference type="InterPro" id="IPR050173">
    <property type="entry name" value="ABC_transporter_C-like"/>
</dbReference>
<dbReference type="InterPro" id="IPR044746">
    <property type="entry name" value="ABCC_6TM_D1"/>
</dbReference>
<accession>A0A1V9YUU8</accession>
<keyword evidence="3 9" id="KW-0812">Transmembrane</keyword>
<evidence type="ECO:0000313" key="11">
    <source>
        <dbReference type="EMBL" id="OQR89498.1"/>
    </source>
</evidence>
<dbReference type="InterPro" id="IPR011527">
    <property type="entry name" value="ABC1_TM_dom"/>
</dbReference>
<feature type="non-terminal residue" evidence="11">
    <location>
        <position position="382"/>
    </location>
</feature>
<evidence type="ECO:0000256" key="5">
    <source>
        <dbReference type="ARBA" id="ARBA00022741"/>
    </source>
</evidence>
<dbReference type="CDD" id="cd18579">
    <property type="entry name" value="ABC_6TM_ABCC_D1"/>
    <property type="match status" value="1"/>
</dbReference>
<evidence type="ECO:0000256" key="2">
    <source>
        <dbReference type="ARBA" id="ARBA00022448"/>
    </source>
</evidence>
<dbReference type="STRING" id="1202772.A0A1V9YUU8"/>
<dbReference type="Proteomes" id="UP000243579">
    <property type="component" value="Unassembled WGS sequence"/>
</dbReference>
<dbReference type="GO" id="GO:0005524">
    <property type="term" value="F:ATP binding"/>
    <property type="evidence" value="ECO:0007669"/>
    <property type="project" value="UniProtKB-KW"/>
</dbReference>
<keyword evidence="12" id="KW-1185">Reference proteome</keyword>
<gene>
    <name evidence="11" type="ORF">ACHHYP_06251</name>
</gene>
<keyword evidence="7 9" id="KW-1133">Transmembrane helix</keyword>
<evidence type="ECO:0000256" key="8">
    <source>
        <dbReference type="ARBA" id="ARBA00023136"/>
    </source>
</evidence>
<dbReference type="PANTHER" id="PTHR24223">
    <property type="entry name" value="ATP-BINDING CASSETTE SUB-FAMILY C"/>
    <property type="match status" value="1"/>
</dbReference>
<comment type="subcellular location">
    <subcellularLocation>
        <location evidence="1">Endomembrane system</location>
        <topology evidence="1">Multi-pass membrane protein</topology>
    </subcellularLocation>
</comment>